<sequence length="144" mass="16425">MTSQTTFNHPSEKDRSLTIQTFPQDQIVYTKTQQPNMILPIDGGCFGSVGERRRGQRRRVGLSVNTFDQCKSPSPLSPLRIRSKYNPRTPTRTNLPTSRRPPTRRTPSDNLLTFSGMDEEFLPETAASWSSRVRVLLEQQDDQS</sequence>
<evidence type="ECO:0000313" key="3">
    <source>
        <dbReference type="Proteomes" id="UP000308133"/>
    </source>
</evidence>
<dbReference type="AlphaFoldDB" id="A0A4U7ARC7"/>
<organism evidence="2 3">
    <name type="scientific">Elsinoe australis</name>
    <dbReference type="NCBI Taxonomy" id="40998"/>
    <lineage>
        <taxon>Eukaryota</taxon>
        <taxon>Fungi</taxon>
        <taxon>Dikarya</taxon>
        <taxon>Ascomycota</taxon>
        <taxon>Pezizomycotina</taxon>
        <taxon>Dothideomycetes</taxon>
        <taxon>Dothideomycetidae</taxon>
        <taxon>Myriangiales</taxon>
        <taxon>Elsinoaceae</taxon>
        <taxon>Elsinoe</taxon>
    </lineage>
</organism>
<comment type="caution">
    <text evidence="2">The sequence shown here is derived from an EMBL/GenBank/DDBJ whole genome shotgun (WGS) entry which is preliminary data.</text>
</comment>
<feature type="compositionally biased region" description="Low complexity" evidence="1">
    <location>
        <begin position="86"/>
        <end position="100"/>
    </location>
</feature>
<proteinExistence type="predicted"/>
<gene>
    <name evidence="2" type="ORF">C1H76_7181</name>
</gene>
<evidence type="ECO:0000313" key="2">
    <source>
        <dbReference type="EMBL" id="TKX20793.1"/>
    </source>
</evidence>
<reference evidence="2 3" key="1">
    <citation type="submission" date="2018-02" db="EMBL/GenBank/DDBJ databases">
        <title>Draft genome sequences of Elsinoe sp., causing black scab on jojoba.</title>
        <authorList>
            <person name="Stodart B."/>
            <person name="Jeffress S."/>
            <person name="Ash G."/>
            <person name="Arun Chinnappa K."/>
        </authorList>
    </citation>
    <scope>NUCLEOTIDE SEQUENCE [LARGE SCALE GENOMIC DNA]</scope>
    <source>
        <strain evidence="2 3">Hillstone_2</strain>
    </source>
</reference>
<protein>
    <submittedName>
        <fullName evidence="2">Uncharacterized protein</fullName>
    </submittedName>
</protein>
<evidence type="ECO:0000256" key="1">
    <source>
        <dbReference type="SAM" id="MobiDB-lite"/>
    </source>
</evidence>
<dbReference type="Proteomes" id="UP000308133">
    <property type="component" value="Unassembled WGS sequence"/>
</dbReference>
<feature type="region of interest" description="Disordered" evidence="1">
    <location>
        <begin position="60"/>
        <end position="111"/>
    </location>
</feature>
<dbReference type="EMBL" id="PTQR01000086">
    <property type="protein sequence ID" value="TKX20793.1"/>
    <property type="molecule type" value="Genomic_DNA"/>
</dbReference>
<accession>A0A4U7ARC7</accession>
<name>A0A4U7ARC7_9PEZI</name>